<reference evidence="2" key="1">
    <citation type="submission" date="2016-11" db="EMBL/GenBank/DDBJ databases">
        <authorList>
            <person name="Varghese N."/>
            <person name="Submissions S."/>
        </authorList>
    </citation>
    <scope>NUCLEOTIDE SEQUENCE [LARGE SCALE GENOMIC DNA]</scope>
    <source>
        <strain evidence="2">DSM 6637</strain>
    </source>
</reference>
<dbReference type="EMBL" id="FRCK01000014">
    <property type="protein sequence ID" value="SHM57537.1"/>
    <property type="molecule type" value="Genomic_DNA"/>
</dbReference>
<dbReference type="OrthoDB" id="7864649at2"/>
<dbReference type="RefSeq" id="WP_073068630.1">
    <property type="nucleotide sequence ID" value="NZ_FRCK01000014.1"/>
</dbReference>
<organism evidence="1 2">
    <name type="scientific">Paracoccus solventivorans</name>
    <dbReference type="NCBI Taxonomy" id="53463"/>
    <lineage>
        <taxon>Bacteria</taxon>
        <taxon>Pseudomonadati</taxon>
        <taxon>Pseudomonadota</taxon>
        <taxon>Alphaproteobacteria</taxon>
        <taxon>Rhodobacterales</taxon>
        <taxon>Paracoccaceae</taxon>
        <taxon>Paracoccus</taxon>
    </lineage>
</organism>
<gene>
    <name evidence="1" type="ORF">SAMN05444389_11444</name>
</gene>
<evidence type="ECO:0000313" key="2">
    <source>
        <dbReference type="Proteomes" id="UP000184444"/>
    </source>
</evidence>
<dbReference type="AlphaFoldDB" id="A0A1M7JYD3"/>
<sequence length="66" mass="7680">MKKTRGRKLFCTVVARIIDPDTGREAGLLYRWNTGATQKEWHDKPIRIFRLEPLLEITTLPVAKDD</sequence>
<accession>A0A1M7JYD3</accession>
<evidence type="ECO:0000313" key="1">
    <source>
        <dbReference type="EMBL" id="SHM57537.1"/>
    </source>
</evidence>
<dbReference type="STRING" id="53463.SAMN05444389_11444"/>
<dbReference type="Proteomes" id="UP000184444">
    <property type="component" value="Unassembled WGS sequence"/>
</dbReference>
<keyword evidence="2" id="KW-1185">Reference proteome</keyword>
<protein>
    <submittedName>
        <fullName evidence="1">Uncharacterized protein</fullName>
    </submittedName>
</protein>
<name>A0A1M7JYD3_9RHOB</name>
<proteinExistence type="predicted"/>